<protein>
    <submittedName>
        <fullName evidence="1">Uncharacterized protein</fullName>
    </submittedName>
</protein>
<dbReference type="Proteomes" id="UP000829720">
    <property type="component" value="Unassembled WGS sequence"/>
</dbReference>
<sequence length="83" mass="9241">MFDIPAVESRTREDFSQYSCRLTLDPNTACRDLRLSEGNREYELAWLSLAKSGRNCLARRGGVTQGALLRDAAGAMEIDGSWT</sequence>
<keyword evidence="2" id="KW-1185">Reference proteome</keyword>
<dbReference type="AlphaFoldDB" id="A0A8T3CTR5"/>
<evidence type="ECO:0000313" key="1">
    <source>
        <dbReference type="EMBL" id="KAI1888729.1"/>
    </source>
</evidence>
<dbReference type="Gene3D" id="2.60.120.920">
    <property type="match status" value="1"/>
</dbReference>
<dbReference type="InterPro" id="IPR043136">
    <property type="entry name" value="B30.2/SPRY_sf"/>
</dbReference>
<accession>A0A8T3CTR5</accession>
<dbReference type="EMBL" id="JAERUA010000016">
    <property type="protein sequence ID" value="KAI1888729.1"/>
    <property type="molecule type" value="Genomic_DNA"/>
</dbReference>
<reference evidence="1" key="1">
    <citation type="submission" date="2021-01" db="EMBL/GenBank/DDBJ databases">
        <authorList>
            <person name="Zahm M."/>
            <person name="Roques C."/>
            <person name="Cabau C."/>
            <person name="Klopp C."/>
            <person name="Donnadieu C."/>
            <person name="Jouanno E."/>
            <person name="Lampietro C."/>
            <person name="Louis A."/>
            <person name="Herpin A."/>
            <person name="Echchiki A."/>
            <person name="Berthelot C."/>
            <person name="Parey E."/>
            <person name="Roest-Crollius H."/>
            <person name="Braasch I."/>
            <person name="Postlethwait J."/>
            <person name="Bobe J."/>
            <person name="Montfort J."/>
            <person name="Bouchez O."/>
            <person name="Begum T."/>
            <person name="Mejri S."/>
            <person name="Adams A."/>
            <person name="Chen W.-J."/>
            <person name="Guiguen Y."/>
        </authorList>
    </citation>
    <scope>NUCLEOTIDE SEQUENCE</scope>
    <source>
        <tissue evidence="1">Blood</tissue>
    </source>
</reference>
<dbReference type="OrthoDB" id="6270329at2759"/>
<proteinExistence type="predicted"/>
<name>A0A8T3CTR5_9TELE</name>
<evidence type="ECO:0000313" key="2">
    <source>
        <dbReference type="Proteomes" id="UP000829720"/>
    </source>
</evidence>
<comment type="caution">
    <text evidence="1">The sequence shown here is derived from an EMBL/GenBank/DDBJ whole genome shotgun (WGS) entry which is preliminary data.</text>
</comment>
<gene>
    <name evidence="1" type="ORF">AGOR_G00171730</name>
</gene>
<organism evidence="1 2">
    <name type="scientific">Albula goreensis</name>
    <dbReference type="NCBI Taxonomy" id="1534307"/>
    <lineage>
        <taxon>Eukaryota</taxon>
        <taxon>Metazoa</taxon>
        <taxon>Chordata</taxon>
        <taxon>Craniata</taxon>
        <taxon>Vertebrata</taxon>
        <taxon>Euteleostomi</taxon>
        <taxon>Actinopterygii</taxon>
        <taxon>Neopterygii</taxon>
        <taxon>Teleostei</taxon>
        <taxon>Albuliformes</taxon>
        <taxon>Albulidae</taxon>
        <taxon>Albula</taxon>
    </lineage>
</organism>